<evidence type="ECO:0000313" key="5">
    <source>
        <dbReference type="Proteomes" id="UP000008810"/>
    </source>
</evidence>
<dbReference type="InParanoid" id="A0A0Q3EX30"/>
<dbReference type="Proteomes" id="UP000008810">
    <property type="component" value="Chromosome 4"/>
</dbReference>
<feature type="compositionally biased region" description="Polar residues" evidence="1">
    <location>
        <begin position="148"/>
        <end position="174"/>
    </location>
</feature>
<name>A0A0Q3EX30_BRADI</name>
<dbReference type="PANTHER" id="PTHR47127">
    <property type="entry name" value="10A19I.15"/>
    <property type="match status" value="1"/>
</dbReference>
<dbReference type="InterPro" id="IPR024752">
    <property type="entry name" value="Myb/SANT-like_dom"/>
</dbReference>
<feature type="region of interest" description="Disordered" evidence="1">
    <location>
        <begin position="142"/>
        <end position="191"/>
    </location>
</feature>
<proteinExistence type="predicted"/>
<evidence type="ECO:0000256" key="1">
    <source>
        <dbReference type="SAM" id="MobiDB-lite"/>
    </source>
</evidence>
<feature type="compositionally biased region" description="Basic residues" evidence="1">
    <location>
        <begin position="175"/>
        <end position="185"/>
    </location>
</feature>
<dbReference type="AlphaFoldDB" id="A0A0Q3EX30"/>
<gene>
    <name evidence="3" type="ORF">BRADI_4g41143v3</name>
</gene>
<reference evidence="3" key="2">
    <citation type="submission" date="2017-06" db="EMBL/GenBank/DDBJ databases">
        <title>WGS assembly of Brachypodium distachyon.</title>
        <authorList>
            <consortium name="The International Brachypodium Initiative"/>
            <person name="Lucas S."/>
            <person name="Harmon-Smith M."/>
            <person name="Lail K."/>
            <person name="Tice H."/>
            <person name="Grimwood J."/>
            <person name="Bruce D."/>
            <person name="Barry K."/>
            <person name="Shu S."/>
            <person name="Lindquist E."/>
            <person name="Wang M."/>
            <person name="Pitluck S."/>
            <person name="Vogel J.P."/>
            <person name="Garvin D.F."/>
            <person name="Mockler T.C."/>
            <person name="Schmutz J."/>
            <person name="Rokhsar D."/>
            <person name="Bevan M.W."/>
        </authorList>
    </citation>
    <scope>NUCLEOTIDE SEQUENCE</scope>
    <source>
        <strain evidence="3">Bd21</strain>
    </source>
</reference>
<dbReference type="OrthoDB" id="692004at2759"/>
<evidence type="ECO:0000313" key="3">
    <source>
        <dbReference type="EMBL" id="KQJ92006.1"/>
    </source>
</evidence>
<reference evidence="3 4" key="1">
    <citation type="journal article" date="2010" name="Nature">
        <title>Genome sequencing and analysis of the model grass Brachypodium distachyon.</title>
        <authorList>
            <consortium name="International Brachypodium Initiative"/>
        </authorList>
    </citation>
    <scope>NUCLEOTIDE SEQUENCE [LARGE SCALE GENOMIC DNA]</scope>
    <source>
        <strain evidence="3 4">Bd21</strain>
    </source>
</reference>
<organism evidence="3">
    <name type="scientific">Brachypodium distachyon</name>
    <name type="common">Purple false brome</name>
    <name type="synonym">Trachynia distachya</name>
    <dbReference type="NCBI Taxonomy" id="15368"/>
    <lineage>
        <taxon>Eukaryota</taxon>
        <taxon>Viridiplantae</taxon>
        <taxon>Streptophyta</taxon>
        <taxon>Embryophyta</taxon>
        <taxon>Tracheophyta</taxon>
        <taxon>Spermatophyta</taxon>
        <taxon>Magnoliopsida</taxon>
        <taxon>Liliopsida</taxon>
        <taxon>Poales</taxon>
        <taxon>Poaceae</taxon>
        <taxon>BOP clade</taxon>
        <taxon>Pooideae</taxon>
        <taxon>Stipodae</taxon>
        <taxon>Brachypodieae</taxon>
        <taxon>Brachypodium</taxon>
    </lineage>
</organism>
<keyword evidence="5" id="KW-1185">Reference proteome</keyword>
<accession>A0A0Q3EX30</accession>
<sequence>MENVGQPSGSGQIVWTNSMSSMMLSFLADLVATGTRTSSGFKAMHLNNCAKALNEHFKTGITGAQISNHLKKWRKVWINVTKLRNLSGALWDEDTSTIRLADDHYANHVKHYNAMATIFGASMATGKYAKSENDPISVEVIDVEDDQNTPNESGTEVNMSPNMGESANANAGKSSHNKQPPRKKAKVEAKDEDPMLSTIKFGLERVAAALEKSAGGGDEIPEGLWDVLDGLPDFEEGHLCSLLCSSCG</sequence>
<feature type="domain" description="Myb/SANT-like" evidence="2">
    <location>
        <begin position="15"/>
        <end position="106"/>
    </location>
</feature>
<dbReference type="Pfam" id="PF12776">
    <property type="entry name" value="Myb_DNA-bind_3"/>
    <property type="match status" value="1"/>
</dbReference>
<evidence type="ECO:0000313" key="4">
    <source>
        <dbReference type="EnsemblPlants" id="KQJ92006"/>
    </source>
</evidence>
<dbReference type="Gramene" id="KQJ92006">
    <property type="protein sequence ID" value="KQJ92006"/>
    <property type="gene ID" value="BRADI_4g41143v3"/>
</dbReference>
<dbReference type="EMBL" id="CM000883">
    <property type="protein sequence ID" value="KQJ92006.1"/>
    <property type="molecule type" value="Genomic_DNA"/>
</dbReference>
<protein>
    <recommendedName>
        <fullName evidence="2">Myb/SANT-like domain-containing protein</fullName>
    </recommendedName>
</protein>
<reference evidence="4" key="3">
    <citation type="submission" date="2018-08" db="UniProtKB">
        <authorList>
            <consortium name="EnsemblPlants"/>
        </authorList>
    </citation>
    <scope>IDENTIFICATION</scope>
    <source>
        <strain evidence="4">cv. Bd21</strain>
    </source>
</reference>
<dbReference type="EnsemblPlants" id="KQJ92006">
    <property type="protein sequence ID" value="KQJ92006"/>
    <property type="gene ID" value="BRADI_4g41143v3"/>
</dbReference>
<evidence type="ECO:0000259" key="2">
    <source>
        <dbReference type="Pfam" id="PF12776"/>
    </source>
</evidence>